<dbReference type="AlphaFoldDB" id="F3PS77"/>
<protein>
    <submittedName>
        <fullName evidence="1">Uncharacterized protein</fullName>
    </submittedName>
</protein>
<evidence type="ECO:0000313" key="2">
    <source>
        <dbReference type="Proteomes" id="UP000003416"/>
    </source>
</evidence>
<dbReference type="STRING" id="763034.HMPREF9446_01610"/>
<evidence type="ECO:0000313" key="1">
    <source>
        <dbReference type="EMBL" id="EGF57531.1"/>
    </source>
</evidence>
<dbReference type="EMBL" id="AFBN01000028">
    <property type="protein sequence ID" value="EGF57531.1"/>
    <property type="molecule type" value="Genomic_DNA"/>
</dbReference>
<name>F3PS77_9BACE</name>
<dbReference type="HOGENOM" id="CLU_3180102_0_0_10"/>
<gene>
    <name evidence="1" type="ORF">HMPREF9446_01610</name>
</gene>
<sequence>MLSYIVLITKLAYQQSLYMPNPVINIVNIDMALKRTFLTTSNTGKD</sequence>
<dbReference type="Proteomes" id="UP000003416">
    <property type="component" value="Unassembled WGS sequence"/>
</dbReference>
<reference evidence="1 2" key="1">
    <citation type="submission" date="2011-02" db="EMBL/GenBank/DDBJ databases">
        <authorList>
            <person name="Weinstock G."/>
            <person name="Sodergren E."/>
            <person name="Clifton S."/>
            <person name="Fulton L."/>
            <person name="Fulton B."/>
            <person name="Courtney L."/>
            <person name="Fronick C."/>
            <person name="Harrison M."/>
            <person name="Strong C."/>
            <person name="Farmer C."/>
            <person name="Delahaunty K."/>
            <person name="Markovic C."/>
            <person name="Hall O."/>
            <person name="Minx P."/>
            <person name="Tomlinson C."/>
            <person name="Mitreva M."/>
            <person name="Hou S."/>
            <person name="Chen J."/>
            <person name="Wollam A."/>
            <person name="Pepin K.H."/>
            <person name="Johnson M."/>
            <person name="Bhonagiri V."/>
            <person name="Zhang X."/>
            <person name="Suruliraj S."/>
            <person name="Warren W."/>
            <person name="Chinwalla A."/>
            <person name="Mardis E.R."/>
            <person name="Wilson R.K."/>
        </authorList>
    </citation>
    <scope>NUCLEOTIDE SEQUENCE [LARGE SCALE GENOMIC DNA]</scope>
    <source>
        <strain evidence="1 2">YIT 12057</strain>
    </source>
</reference>
<organism evidence="1 2">
    <name type="scientific">Bacteroides fluxus YIT 12057</name>
    <dbReference type="NCBI Taxonomy" id="763034"/>
    <lineage>
        <taxon>Bacteria</taxon>
        <taxon>Pseudomonadati</taxon>
        <taxon>Bacteroidota</taxon>
        <taxon>Bacteroidia</taxon>
        <taxon>Bacteroidales</taxon>
        <taxon>Bacteroidaceae</taxon>
        <taxon>Bacteroides</taxon>
    </lineage>
</organism>
<comment type="caution">
    <text evidence="1">The sequence shown here is derived from an EMBL/GenBank/DDBJ whole genome shotgun (WGS) entry which is preliminary data.</text>
</comment>
<accession>F3PS77</accession>
<keyword evidence="2" id="KW-1185">Reference proteome</keyword>
<proteinExistence type="predicted"/>